<sequence length="63" mass="7147">MRRLLRRVYVAPSHTEVFRPNQSLVVSAISDYVLCSNVYKESPLHEVNACPRPGRSLGTSPYE</sequence>
<evidence type="ECO:0000313" key="1">
    <source>
        <dbReference type="EMBL" id="KXJ87634.1"/>
    </source>
</evidence>
<organism evidence="1 2">
    <name type="scientific">Microdochium bolleyi</name>
    <dbReference type="NCBI Taxonomy" id="196109"/>
    <lineage>
        <taxon>Eukaryota</taxon>
        <taxon>Fungi</taxon>
        <taxon>Dikarya</taxon>
        <taxon>Ascomycota</taxon>
        <taxon>Pezizomycotina</taxon>
        <taxon>Sordariomycetes</taxon>
        <taxon>Xylariomycetidae</taxon>
        <taxon>Xylariales</taxon>
        <taxon>Microdochiaceae</taxon>
        <taxon>Microdochium</taxon>
    </lineage>
</organism>
<proteinExistence type="predicted"/>
<keyword evidence="2" id="KW-1185">Reference proteome</keyword>
<dbReference type="EMBL" id="KQ964261">
    <property type="protein sequence ID" value="KXJ87634.1"/>
    <property type="molecule type" value="Genomic_DNA"/>
</dbReference>
<accession>A0A136IRR3</accession>
<evidence type="ECO:0000313" key="2">
    <source>
        <dbReference type="Proteomes" id="UP000070501"/>
    </source>
</evidence>
<gene>
    <name evidence="1" type="ORF">Micbo1qcDRAFT_20854</name>
</gene>
<dbReference type="AlphaFoldDB" id="A0A136IRR3"/>
<dbReference type="Proteomes" id="UP000070501">
    <property type="component" value="Unassembled WGS sequence"/>
</dbReference>
<protein>
    <submittedName>
        <fullName evidence="1">Uncharacterized protein</fullName>
    </submittedName>
</protein>
<reference evidence="2" key="1">
    <citation type="submission" date="2016-02" db="EMBL/GenBank/DDBJ databases">
        <title>Draft genome sequence of Microdochium bolleyi, a fungal endophyte of beachgrass.</title>
        <authorList>
            <consortium name="DOE Joint Genome Institute"/>
            <person name="David A.S."/>
            <person name="May G."/>
            <person name="Haridas S."/>
            <person name="Lim J."/>
            <person name="Wang M."/>
            <person name="Labutti K."/>
            <person name="Lipzen A."/>
            <person name="Barry K."/>
            <person name="Grigoriev I.V."/>
        </authorList>
    </citation>
    <scope>NUCLEOTIDE SEQUENCE [LARGE SCALE GENOMIC DNA]</scope>
    <source>
        <strain evidence="2">J235TASD1</strain>
    </source>
</reference>
<name>A0A136IRR3_9PEZI</name>
<dbReference type="InParanoid" id="A0A136IRR3"/>